<feature type="repeat" description="WD" evidence="13">
    <location>
        <begin position="1296"/>
        <end position="1328"/>
    </location>
</feature>
<reference evidence="19 20" key="1">
    <citation type="submission" date="2017-12" db="EMBL/GenBank/DDBJ databases">
        <title>Integrating genomic resources of turbot (Scophthalmus maximus) in depth evaluation of genetic and physical mapping variation across individuals.</title>
        <authorList>
            <person name="Martinez P."/>
        </authorList>
    </citation>
    <scope>NUCLEOTIDE SEQUENCE [LARGE SCALE GENOMIC DNA]</scope>
</reference>
<dbReference type="SMART" id="SM00008">
    <property type="entry name" value="HormR"/>
    <property type="match status" value="1"/>
</dbReference>
<dbReference type="InterPro" id="IPR001879">
    <property type="entry name" value="GPCR_2_extracellular_dom"/>
</dbReference>
<evidence type="ECO:0000259" key="17">
    <source>
        <dbReference type="PROSITE" id="PS50227"/>
    </source>
</evidence>
<evidence type="ECO:0000256" key="15">
    <source>
        <dbReference type="SAM" id="Phobius"/>
    </source>
</evidence>
<dbReference type="PROSITE" id="PS50261">
    <property type="entry name" value="G_PROTEIN_RECEP_F2_4"/>
    <property type="match status" value="1"/>
</dbReference>
<dbReference type="InterPro" id="IPR055440">
    <property type="entry name" value="Beta-prop_WDR90_4th"/>
</dbReference>
<keyword evidence="5" id="KW-0677">Repeat</keyword>
<evidence type="ECO:0000256" key="16">
    <source>
        <dbReference type="SAM" id="SignalP"/>
    </source>
</evidence>
<feature type="domain" description="G-protein coupled receptors family 2 profile 1" evidence="17">
    <location>
        <begin position="42"/>
        <end position="126"/>
    </location>
</feature>
<dbReference type="InterPro" id="IPR017983">
    <property type="entry name" value="GPCR_2_secretin-like_CS"/>
</dbReference>
<feature type="region of interest" description="Disordered" evidence="14">
    <location>
        <begin position="1523"/>
        <end position="1572"/>
    </location>
</feature>
<keyword evidence="8 15" id="KW-0472">Membrane</keyword>
<keyword evidence="4 16" id="KW-0732">Signal</keyword>
<dbReference type="FunFam" id="2.130.10.10:FF:001066">
    <property type="entry name" value="WD repeat domain 90"/>
    <property type="match status" value="1"/>
</dbReference>
<evidence type="ECO:0000313" key="20">
    <source>
        <dbReference type="Proteomes" id="UP000246464"/>
    </source>
</evidence>
<evidence type="ECO:0000256" key="4">
    <source>
        <dbReference type="ARBA" id="ARBA00022729"/>
    </source>
</evidence>
<evidence type="ECO:0000256" key="3">
    <source>
        <dbReference type="ARBA" id="ARBA00022692"/>
    </source>
</evidence>
<dbReference type="InterPro" id="IPR015943">
    <property type="entry name" value="WD40/YVTN_repeat-like_dom_sf"/>
</dbReference>
<keyword evidence="20" id="KW-1185">Reference proteome</keyword>
<evidence type="ECO:0000256" key="7">
    <source>
        <dbReference type="ARBA" id="ARBA00023040"/>
    </source>
</evidence>
<dbReference type="Pfam" id="PF00002">
    <property type="entry name" value="7tm_2"/>
    <property type="match status" value="1"/>
</dbReference>
<dbReference type="PROSITE" id="PS00650">
    <property type="entry name" value="G_PROTEIN_RECEP_F2_2"/>
    <property type="match status" value="1"/>
</dbReference>
<dbReference type="InterPro" id="IPR050630">
    <property type="entry name" value="WD_repeat_EMAP"/>
</dbReference>
<dbReference type="CDD" id="cd15985">
    <property type="entry name" value="7tmB1_GlucagonR-like_1"/>
    <property type="match status" value="1"/>
</dbReference>
<dbReference type="Proteomes" id="UP000246464">
    <property type="component" value="Chromosome 18"/>
</dbReference>
<evidence type="ECO:0000256" key="9">
    <source>
        <dbReference type="ARBA" id="ARBA00023157"/>
    </source>
</evidence>
<gene>
    <name evidence="19" type="ORF">SMAX5B_020202</name>
</gene>
<dbReference type="FunFam" id="2.130.10.10:FF:003525">
    <property type="entry name" value="WD repeat domain 90"/>
    <property type="match status" value="1"/>
</dbReference>
<evidence type="ECO:0000256" key="2">
    <source>
        <dbReference type="ARBA" id="ARBA00022574"/>
    </source>
</evidence>
<proteinExistence type="predicted"/>
<protein>
    <submittedName>
        <fullName evidence="19">Putative WD repeat-containing protein 90</fullName>
    </submittedName>
</protein>
<dbReference type="InterPro" id="IPR019775">
    <property type="entry name" value="WD40_repeat_CS"/>
</dbReference>
<dbReference type="Pfam" id="PF23393">
    <property type="entry name" value="Beta-prop_WDR90_POC16_2nd"/>
    <property type="match status" value="1"/>
</dbReference>
<feature type="signal peptide" evidence="16">
    <location>
        <begin position="1"/>
        <end position="24"/>
    </location>
</feature>
<dbReference type="PRINTS" id="PR00249">
    <property type="entry name" value="GPCRSECRETIN"/>
</dbReference>
<dbReference type="InterPro" id="IPR036322">
    <property type="entry name" value="WD40_repeat_dom_sf"/>
</dbReference>
<dbReference type="PANTHER" id="PTHR13720">
    <property type="entry name" value="WD-40 REPEAT PROTEIN"/>
    <property type="match status" value="1"/>
</dbReference>
<keyword evidence="6 15" id="KW-1133">Transmembrane helix</keyword>
<comment type="subcellular location">
    <subcellularLocation>
        <location evidence="1">Membrane</location>
        <topology evidence="1">Multi-pass membrane protein</topology>
    </subcellularLocation>
</comment>
<keyword evidence="12" id="KW-0807">Transducer</keyword>
<feature type="transmembrane region" description="Helical" evidence="15">
    <location>
        <begin position="306"/>
        <end position="331"/>
    </location>
</feature>
<evidence type="ECO:0000256" key="8">
    <source>
        <dbReference type="ARBA" id="ARBA00023136"/>
    </source>
</evidence>
<dbReference type="PANTHER" id="PTHR13720:SF24">
    <property type="entry name" value="WD REPEAT-CONTAINING PROTEIN 90"/>
    <property type="match status" value="1"/>
</dbReference>
<dbReference type="InterPro" id="IPR011047">
    <property type="entry name" value="Quinoprotein_ADH-like_sf"/>
</dbReference>
<dbReference type="GO" id="GO:0004967">
    <property type="term" value="F:glucagon receptor activity"/>
    <property type="evidence" value="ECO:0007669"/>
    <property type="project" value="InterPro"/>
</dbReference>
<dbReference type="STRING" id="52904.ENSSMAP00000021420"/>
<feature type="repeat" description="WD" evidence="13">
    <location>
        <begin position="2000"/>
        <end position="2041"/>
    </location>
</feature>
<sequence length="2314" mass="256857">MDRARDIMALICLLFLKLPKYEMASGKVLEETYHKWVQYREDCVKMIVNEPPPQADVFCNRTFDKYACWPDTPAGSVVNISCPFYLPWFDKVSQGVVLRRCGSDGIWEREDSGQVWRDMTQCEEEKEITSHELWFKQLMVSFRMLYTVGYSLSLFTLITALIILLSFRKLYCFRNFIHANLFLSFILRAVSVIVKDTMLERHWGREIVKQTDVSEMLSHQAAIGCRIAQVMMQYCVLANHYWFFGEAIYLYSVLIASVFIDNNKCLPYICLGWGTPLLFVVPWLVMKLLKENKECWALNENMNYWWIIRFPILFASLINFLIFIKILKVILSKLRASNQTEYPDYKLRLAKATLTLIPLFGVHEVIFIFATDEQTTGVLRYTKVFFTLFLNSFQGFLVAVLYCYANKEVRAELKRKLRSWMMEAELVQSVPARSGEALATRYDLKQTFSDRSNDCGEESERFGPGYSSLANTCGVRTTDTSTSGFNLSPSMASKGWQHPYVNIFKHVRVEDWRRSAKEGDVSTYTDKTLKCSVFRIRGPVPANSHILVPKTINQSLGLSGRYFYLLFRPTPGKYFVVHLDVAAEEGQVVRISFSNMFKEFKSTATWLQFPFLCGAAKDSIYESTSKSARHGFVGAAPTSVRWTCLMLDLQYTLSVYLSRCFSHMKSIKLCANMAVKNMFTSDLLLDPGVSFSEAKLMGLASSHGTGAMPRDMSFPVPRGVSWHDLYDYIRFPSEGTKLPFDSIQKGSPSGCVTSQRSPMREVSRCVNLSKPVRDRVSLIQQITSPKSLPRDQTPVVTNIPKLDVVSSFETVGWLCQDDDHQQQQEELPCFSPYRLTSRTPCDTDDGGVHVFVHPEDAFSKHGEESEEEKLLPDPILRLNRIIGFGGATTKYALWTKSGDAVVYPCHAIIVSMKISSKQQRFFIGHTDKVSALAFDGNTTLLASAQTGSHGVVRVWNYKRGNCLAIFRIHAHSLSSLSFSYSGSILCGVGKDSHNKTMVVVWNTLNVTKCGEVTILAKAHTDVDIHTMKVASFDDTRMVSCGRDNIRLWRIRNGTLRSCPVNLGEYHSLDFTDVAFEEGNAPTQHLEDQMLFASSRSGHIFEVDYSRVLIRNVRRLLPAQQQHAERREKWTFNTGPGIAINSISVCSSFCATGSEDGFLRLWPLDFSAIFLEAEHEGPVSLVSVSSDNLQVLAATSTGNLGFLDVSSRGYNTLMRSHIDTVLGFSVDGIRRHLTTASSDGTVRIWNMDSMHQLYDFVSEDSPCSVAFHPSEQVFSCGSSSGIIRVFDISSAKLLAEHKQHRGEVVGLAFSPDGEFMYSADSQGSLALYNSSEEDHNMIRVVCNVVARGPERAPDALTVSSDSRCLAFVGPSEYIVTIADARSLDELLHVDVSILDIESPRLDSALKVCFSPSSTEHLLVATSANKVLWVSTKTGRLLREVSKVHKHQCSSLAVSEDNRFLLTAGHNAVKVWDYNMQLDINSQMFIGHSQPICQVSFTPDQMGVVSVGDAIFLWDFLAHSINSLTDSRSPHSLSSNSTPKSVEPDAGVRGVQLSNGMPRQKAPLPSSPPPQLDASTTYQVNQGALFCDESPAITTVPGQATGSDPSSDPRPAASFLKVTELVNTSPLNSSHIDNIESKGKTAVRPDCYSHFIPRFKTSTIDQAAVAPQPGEEGIKLKAVIGYNGNGRGNMVWSPDQGLFAYTCGCVLVVEHLQTGCQRHLQGHSEEISCLAITNDAQTIASAAGGSKGSRSLICIWDIHSGTCRNTISYHRGMVQSLAFSRDDRFFLSVGDFSDPEVALWSSKTFQMLSSVSVSGPIHDAAFSPSAASQIACVGSQGIYFCLIHNRGLEEDLKVQRVKAPADVGDVELTAVCYHSDSFLFTATNRGHVCVWDVNTQRCFMTWEADEGEIGVLLCRGNRLLTGSNTRWLRLWGVEALQGMQPRERVYNAEDSGTTVVLEQEVMLDGTTVSAAFDNTMDMGIVGTTAGTLWYINWSDNSSIRLVSGHKTKVNDVVFSSDENHFATCSEDGSVRVWSAPSNELVVQFQVLNQACGCVCWSPSSSKDSACVAAGYGDGTLRIFRLASSEMEMKLHPHHVAVTAIQYSASGHVILSGGKNGLVAVSSPVNGATIRVIRDHKGAQITTIQCVNEKCKNFGLDGAEMWLAASADRRVSVWAVNWLNDKCDLLDWLTFPAPAYNGDDSPPPCLAAFCPADTGLVVYTGYGVEKELSFYSLSKKQIVKKIALPHWATCFDLCDKSQLIAVGSKERGLKLIKSSSGRFQDFLQHSDSLQTCHFSPSGALVFTVAYNEILLWEVRGL</sequence>
<evidence type="ECO:0000256" key="13">
    <source>
        <dbReference type="PROSITE-ProRule" id="PRU00221"/>
    </source>
</evidence>
<feature type="transmembrane region" description="Helical" evidence="15">
    <location>
        <begin position="266"/>
        <end position="286"/>
    </location>
</feature>
<evidence type="ECO:0000313" key="19">
    <source>
        <dbReference type="EMBL" id="AWP17553.1"/>
    </source>
</evidence>
<dbReference type="PRINTS" id="PR01353">
    <property type="entry name" value="GLUCAGNFAMLY"/>
</dbReference>
<feature type="compositionally biased region" description="Polar residues" evidence="14">
    <location>
        <begin position="1523"/>
        <end position="1538"/>
    </location>
</feature>
<accession>A0A2U9CN19</accession>
<evidence type="ECO:0000256" key="12">
    <source>
        <dbReference type="ARBA" id="ARBA00023224"/>
    </source>
</evidence>
<dbReference type="PROSITE" id="PS00678">
    <property type="entry name" value="WD_REPEATS_1"/>
    <property type="match status" value="1"/>
</dbReference>
<dbReference type="InterPro" id="IPR036445">
    <property type="entry name" value="GPCR_2_extracell_dom_sf"/>
</dbReference>
<dbReference type="PROSITE" id="PS00649">
    <property type="entry name" value="G_PROTEIN_RECEP_F2_1"/>
    <property type="match status" value="1"/>
</dbReference>
<evidence type="ECO:0000259" key="18">
    <source>
        <dbReference type="PROSITE" id="PS50261"/>
    </source>
</evidence>
<dbReference type="Pfam" id="PF02793">
    <property type="entry name" value="HRM"/>
    <property type="match status" value="1"/>
</dbReference>
<dbReference type="GO" id="GO:0016020">
    <property type="term" value="C:membrane"/>
    <property type="evidence" value="ECO:0007669"/>
    <property type="project" value="UniProtKB-SubCell"/>
</dbReference>
<dbReference type="GO" id="GO:0005929">
    <property type="term" value="C:cilium"/>
    <property type="evidence" value="ECO:0007669"/>
    <property type="project" value="UniProtKB-ARBA"/>
</dbReference>
<keyword evidence="7" id="KW-0297">G-protein coupled receptor</keyword>
<dbReference type="FunFam" id="1.20.1070.10:FF:000363">
    <property type="entry name" value="Glucagon receptor"/>
    <property type="match status" value="1"/>
</dbReference>
<dbReference type="InterPro" id="IPR003290">
    <property type="entry name" value="GPCR_2_GLP1/glucagon_rcpt"/>
</dbReference>
<dbReference type="SUPFAM" id="SSF81321">
    <property type="entry name" value="Family A G protein-coupled receptor-like"/>
    <property type="match status" value="1"/>
</dbReference>
<evidence type="ECO:0000256" key="11">
    <source>
        <dbReference type="ARBA" id="ARBA00023180"/>
    </source>
</evidence>
<dbReference type="SUPFAM" id="SSF111418">
    <property type="entry name" value="Hormone receptor domain"/>
    <property type="match status" value="1"/>
</dbReference>
<keyword evidence="2 13" id="KW-0853">WD repeat</keyword>
<evidence type="ECO:0000256" key="10">
    <source>
        <dbReference type="ARBA" id="ARBA00023170"/>
    </source>
</evidence>
<dbReference type="InterPro" id="IPR001680">
    <property type="entry name" value="WD40_rpt"/>
</dbReference>
<keyword evidence="3 15" id="KW-0812">Transmembrane</keyword>
<dbReference type="Gene3D" id="2.130.10.10">
    <property type="entry name" value="YVTN repeat-like/Quinoprotein amine dehydrogenase"/>
    <property type="match status" value="7"/>
</dbReference>
<dbReference type="PROSITE" id="PS50294">
    <property type="entry name" value="WD_REPEATS_REGION"/>
    <property type="match status" value="2"/>
</dbReference>
<dbReference type="GO" id="GO:0007166">
    <property type="term" value="P:cell surface receptor signaling pathway"/>
    <property type="evidence" value="ECO:0007669"/>
    <property type="project" value="InterPro"/>
</dbReference>
<evidence type="ECO:0000256" key="5">
    <source>
        <dbReference type="ARBA" id="ARBA00022737"/>
    </source>
</evidence>
<evidence type="ECO:0000256" key="6">
    <source>
        <dbReference type="ARBA" id="ARBA00022989"/>
    </source>
</evidence>
<dbReference type="InterPro" id="IPR055441">
    <property type="entry name" value="Beta-prop_WDR90_POC16_2nd"/>
</dbReference>
<dbReference type="Gene3D" id="4.10.1240.10">
    <property type="entry name" value="GPCR, family 2, extracellular hormone receptor domain"/>
    <property type="match status" value="1"/>
</dbReference>
<dbReference type="FunFam" id="2.130.10.10:FF:001417">
    <property type="entry name" value="WD repeat domain 90"/>
    <property type="match status" value="1"/>
</dbReference>
<dbReference type="PROSITE" id="PS50082">
    <property type="entry name" value="WD_REPEATS_2"/>
    <property type="match status" value="3"/>
</dbReference>
<evidence type="ECO:0000256" key="14">
    <source>
        <dbReference type="SAM" id="MobiDB-lite"/>
    </source>
</evidence>
<evidence type="ECO:0000256" key="1">
    <source>
        <dbReference type="ARBA" id="ARBA00004141"/>
    </source>
</evidence>
<name>A0A2U9CN19_SCOMX</name>
<dbReference type="InterPro" id="IPR017981">
    <property type="entry name" value="GPCR_2-like_7TM"/>
</dbReference>
<feature type="chain" id="PRO_5015971171" evidence="16">
    <location>
        <begin position="25"/>
        <end position="2314"/>
    </location>
</feature>
<keyword evidence="9" id="KW-1015">Disulfide bond</keyword>
<dbReference type="PROSITE" id="PS50227">
    <property type="entry name" value="G_PROTEIN_RECEP_F2_3"/>
    <property type="match status" value="1"/>
</dbReference>
<dbReference type="Pfam" id="PF05018">
    <property type="entry name" value="CFA20_dom"/>
    <property type="match status" value="1"/>
</dbReference>
<organism evidence="19 20">
    <name type="scientific">Scophthalmus maximus</name>
    <name type="common">Turbot</name>
    <name type="synonym">Psetta maxima</name>
    <dbReference type="NCBI Taxonomy" id="52904"/>
    <lineage>
        <taxon>Eukaryota</taxon>
        <taxon>Metazoa</taxon>
        <taxon>Chordata</taxon>
        <taxon>Craniata</taxon>
        <taxon>Vertebrata</taxon>
        <taxon>Euteleostomi</taxon>
        <taxon>Actinopterygii</taxon>
        <taxon>Neopterygii</taxon>
        <taxon>Teleostei</taxon>
        <taxon>Neoteleostei</taxon>
        <taxon>Acanthomorphata</taxon>
        <taxon>Carangaria</taxon>
        <taxon>Pleuronectiformes</taxon>
        <taxon>Pleuronectoidei</taxon>
        <taxon>Scophthalmidae</taxon>
        <taxon>Scophthalmus</taxon>
    </lineage>
</organism>
<dbReference type="GO" id="GO:0005814">
    <property type="term" value="C:centriole"/>
    <property type="evidence" value="ECO:0007669"/>
    <property type="project" value="TreeGrafter"/>
</dbReference>
<feature type="transmembrane region" description="Helical" evidence="15">
    <location>
        <begin position="241"/>
        <end position="259"/>
    </location>
</feature>
<keyword evidence="11" id="KW-0325">Glycoprotein</keyword>
<dbReference type="EMBL" id="CP026260">
    <property type="protein sequence ID" value="AWP17553.1"/>
    <property type="molecule type" value="Genomic_DNA"/>
</dbReference>
<feature type="transmembrane region" description="Helical" evidence="15">
    <location>
        <begin position="144"/>
        <end position="165"/>
    </location>
</feature>
<feature type="domain" description="G-protein coupled receptors family 2 profile 2" evidence="18">
    <location>
        <begin position="142"/>
        <end position="406"/>
    </location>
</feature>
<dbReference type="Gene3D" id="1.20.1070.10">
    <property type="entry name" value="Rhodopsin 7-helix transmembrane proteins"/>
    <property type="match status" value="1"/>
</dbReference>
<dbReference type="SMART" id="SM00320">
    <property type="entry name" value="WD40"/>
    <property type="match status" value="21"/>
</dbReference>
<dbReference type="SUPFAM" id="SSF50978">
    <property type="entry name" value="WD40 repeat-like"/>
    <property type="match status" value="3"/>
</dbReference>
<feature type="transmembrane region" description="Helical" evidence="15">
    <location>
        <begin position="352"/>
        <end position="371"/>
    </location>
</feature>
<dbReference type="InterPro" id="IPR007714">
    <property type="entry name" value="CFA20_dom"/>
</dbReference>
<dbReference type="Pfam" id="PF23342">
    <property type="entry name" value="WDR90_beta-prop_4th"/>
    <property type="match status" value="1"/>
</dbReference>
<dbReference type="InterPro" id="IPR000832">
    <property type="entry name" value="GPCR_2_secretin-like"/>
</dbReference>
<keyword evidence="10" id="KW-0675">Receptor</keyword>
<dbReference type="SUPFAM" id="SSF50998">
    <property type="entry name" value="Quinoprotein alcohol dehydrogenase-like"/>
    <property type="match status" value="1"/>
</dbReference>
<feature type="repeat" description="WD" evidence="13">
    <location>
        <begin position="1213"/>
        <end position="1254"/>
    </location>
</feature>
<dbReference type="Pfam" id="PF00400">
    <property type="entry name" value="WD40"/>
    <property type="match status" value="4"/>
</dbReference>
<feature type="transmembrane region" description="Helical" evidence="15">
    <location>
        <begin position="383"/>
        <end position="405"/>
    </location>
</feature>